<protein>
    <submittedName>
        <fullName evidence="2">FG-GAP-like repeat-containing protein</fullName>
    </submittedName>
</protein>
<evidence type="ECO:0000313" key="3">
    <source>
        <dbReference type="Proteomes" id="UP001149822"/>
    </source>
</evidence>
<comment type="caution">
    <text evidence="2">The sequence shown here is derived from an EMBL/GenBank/DDBJ whole genome shotgun (WGS) entry which is preliminary data.</text>
</comment>
<dbReference type="Pfam" id="PF13517">
    <property type="entry name" value="FG-GAP_3"/>
    <property type="match status" value="2"/>
</dbReference>
<dbReference type="RefSeq" id="WP_268944432.1">
    <property type="nucleotide sequence ID" value="NZ_JAPTYD010000089.1"/>
</dbReference>
<dbReference type="PANTHER" id="PTHR46580">
    <property type="entry name" value="SENSOR KINASE-RELATED"/>
    <property type="match status" value="1"/>
</dbReference>
<dbReference type="EMBL" id="JAPTYD010000089">
    <property type="protein sequence ID" value="MCZ0964340.1"/>
    <property type="molecule type" value="Genomic_DNA"/>
</dbReference>
<dbReference type="InterPro" id="IPR018511">
    <property type="entry name" value="Hemolysin-typ_Ca-bd_CS"/>
</dbReference>
<dbReference type="InterPro" id="IPR013517">
    <property type="entry name" value="FG-GAP"/>
</dbReference>
<organism evidence="2 3">
    <name type="scientific">Paracoccus benzoatiresistens</name>
    <dbReference type="NCBI Taxonomy" id="2997341"/>
    <lineage>
        <taxon>Bacteria</taxon>
        <taxon>Pseudomonadati</taxon>
        <taxon>Pseudomonadota</taxon>
        <taxon>Alphaproteobacteria</taxon>
        <taxon>Rhodobacterales</taxon>
        <taxon>Paracoccaceae</taxon>
        <taxon>Paracoccus</taxon>
    </lineage>
</organism>
<keyword evidence="3" id="KW-1185">Reference proteome</keyword>
<reference evidence="2" key="1">
    <citation type="submission" date="2022-12" db="EMBL/GenBank/DDBJ databases">
        <title>Paracoccus sp. EF6 isolated from a lake water.</title>
        <authorList>
            <person name="Liu H."/>
        </authorList>
    </citation>
    <scope>NUCLEOTIDE SEQUENCE</scope>
    <source>
        <strain evidence="2">EF6</strain>
    </source>
</reference>
<dbReference type="Gene3D" id="2.30.30.100">
    <property type="match status" value="5"/>
</dbReference>
<evidence type="ECO:0000313" key="2">
    <source>
        <dbReference type="EMBL" id="MCZ0964340.1"/>
    </source>
</evidence>
<sequence>MRSSHSTRTSCSDLSDFRKNNAGVTFDGGPGKDLVLGSSFADDLKGGSGRDALFGFCGADTLEGGAGLDVAAGGAGDDTFVFRPGDLVTSRGRSNGHCGLVDAVLDFCGAGTSGTGEQDVLRFEGFGSGTTLSFIGHGPSRSLQLYEVVDPTTPGDDGFVFVAMADGRHRITAKDVAWGPGAEPTLDFVTANRIDDTFSVRLGDGQGGFGGGSDLDKGGGYRLLALGDLDGDGDLDFIMPENFGEGVGGSVTVRLNDGSGGFDEASDVAVTEAAGDIALGDLDGDGDLDYATANYDSGSVSVRLGNGDGTFDGGSEVATGSAVALALGDLDGDGDLDVATANSDDGDNYSVSLRLNNGDGTFGGGSELAVGNGPTEVALGDLDGDGDLDLAAVNTHDDTVSVRMNDGSGTFGGGSEVALGNGVADLALGDLDGDGDLDLAVANRNGGTVSIRLNDGSGTFDGGSEVAIDSPGSVALGDFDDDGDLDLVASNSQGSTVSVRLNDGSGTFGGGSEVAVGYGAGSLVLGDLDGAARLTPSGLPDLGPLVPTPAEIDAAWA</sequence>
<dbReference type="PROSITE" id="PS00330">
    <property type="entry name" value="HEMOLYSIN_CALCIUM"/>
    <property type="match status" value="1"/>
</dbReference>
<dbReference type="Proteomes" id="UP001149822">
    <property type="component" value="Unassembled WGS sequence"/>
</dbReference>
<dbReference type="PANTHER" id="PTHR46580:SF2">
    <property type="entry name" value="MAM DOMAIN-CONTAINING PROTEIN"/>
    <property type="match status" value="1"/>
</dbReference>
<dbReference type="InterPro" id="IPR028994">
    <property type="entry name" value="Integrin_alpha_N"/>
</dbReference>
<dbReference type="InterPro" id="IPR011049">
    <property type="entry name" value="Serralysin-like_metalloprot_C"/>
</dbReference>
<dbReference type="PRINTS" id="PR00313">
    <property type="entry name" value="CABNDNGRPT"/>
</dbReference>
<name>A0ABT4JCA0_9RHOB</name>
<proteinExistence type="predicted"/>
<gene>
    <name evidence="2" type="ORF">OU682_22490</name>
</gene>
<dbReference type="SUPFAM" id="SSF69318">
    <property type="entry name" value="Integrin alpha N-terminal domain"/>
    <property type="match status" value="2"/>
</dbReference>
<dbReference type="Gene3D" id="2.150.10.10">
    <property type="entry name" value="Serralysin-like metalloprotease, C-terminal"/>
    <property type="match status" value="1"/>
</dbReference>
<evidence type="ECO:0000256" key="1">
    <source>
        <dbReference type="ARBA" id="ARBA00022729"/>
    </source>
</evidence>
<accession>A0ABT4JCA0</accession>
<keyword evidence="1" id="KW-0732">Signal</keyword>